<comment type="similarity">
    <text evidence="1">Belongs to the cation transport ATPase (P-type) (TC 3.A.3) family. Type IB subfamily.</text>
</comment>
<dbReference type="GO" id="GO:0016020">
    <property type="term" value="C:membrane"/>
    <property type="evidence" value="ECO:0007669"/>
    <property type="project" value="TreeGrafter"/>
</dbReference>
<dbReference type="OrthoDB" id="2145039at2"/>
<feature type="transmembrane region" description="Helical" evidence="2">
    <location>
        <begin position="509"/>
        <end position="529"/>
    </location>
</feature>
<dbReference type="PANTHER" id="PTHR48085">
    <property type="entry name" value="CADMIUM/ZINC-TRANSPORTING ATPASE HMA2-RELATED"/>
    <property type="match status" value="1"/>
</dbReference>
<feature type="transmembrane region" description="Helical" evidence="2">
    <location>
        <begin position="149"/>
        <end position="168"/>
    </location>
</feature>
<dbReference type="InterPro" id="IPR023214">
    <property type="entry name" value="HAD_sf"/>
</dbReference>
<organism evidence="3 4">
    <name type="scientific">Weissella muntiaci</name>
    <dbReference type="NCBI Taxonomy" id="2508881"/>
    <lineage>
        <taxon>Bacteria</taxon>
        <taxon>Bacillati</taxon>
        <taxon>Bacillota</taxon>
        <taxon>Bacilli</taxon>
        <taxon>Lactobacillales</taxon>
        <taxon>Lactobacillaceae</taxon>
        <taxon>Weissella</taxon>
    </lineage>
</organism>
<gene>
    <name evidence="3" type="ORF">ESZ50_10770</name>
</gene>
<proteinExistence type="inferred from homology"/>
<feature type="transmembrane region" description="Helical" evidence="2">
    <location>
        <begin position="43"/>
        <end position="59"/>
    </location>
</feature>
<sequence>MKQVGRIKYIWTLLIAIIFAVGAGLSLPIFLNSMALINFDWQYTKISIFAIVALLTLWFDYQLFRAAEGQRKRFGSSSLLLALSVQTLWLVAVGYLLLVKTSNQAILLTMTVPFYLVGVAGLIISLIVMKQQDHVINVGTAQKRSLFRWNIIISLFFIYALLFFGLTANWMTGITIAVSVGLIIDPAWAAYYSGAKRQMILNRLTRKGVVLSEERDVLPMLRDVKNIVIEKSGLLTTPGVMIRTIQSYDDRYSDFDILGIATGLATDIRTNDYQSPLAVAIKAYADAKGVFPSKVSEPRYLPEIGIEGVINNGRYAFVSATYAQEHYGINERHFGQINALGNSVSYVVEGERVIGVVAFHAPATYSIMSLDRFFLERSIKLHVISADTRGSVEEVTQIMNSVVEAEANLKPADKIAKQQAILDEPNTILITNQEPSATLNADLVIAVGDRPKQADIKIWAIEDLVALWEASGQLAYADSRTMTTVAILKLLLLVLASGLGMFLVSWLFIAPIIAVGIRLIVTLLLKFIAKKQTNK</sequence>
<dbReference type="Proteomes" id="UP000371977">
    <property type="component" value="Unassembled WGS sequence"/>
</dbReference>
<reference evidence="3 4" key="1">
    <citation type="submission" date="2019-01" db="EMBL/GenBank/DDBJ databases">
        <title>Weissella sp. nov., a novel lactic acid bacterium isolated from animal feces.</title>
        <authorList>
            <person name="Wang L.-T."/>
        </authorList>
    </citation>
    <scope>NUCLEOTIDE SEQUENCE [LARGE SCALE GENOMIC DNA]</scope>
    <source>
        <strain evidence="3 4">8H-2</strain>
    </source>
</reference>
<feature type="transmembrane region" description="Helical" evidence="2">
    <location>
        <begin position="9"/>
        <end position="31"/>
    </location>
</feature>
<name>A0A6C2C2I5_9LACO</name>
<protein>
    <recommendedName>
        <fullName evidence="5">ATPase P</fullName>
    </recommendedName>
</protein>
<feature type="transmembrane region" description="Helical" evidence="2">
    <location>
        <begin position="105"/>
        <end position="128"/>
    </location>
</feature>
<keyword evidence="2" id="KW-0472">Membrane</keyword>
<dbReference type="InterPro" id="IPR051014">
    <property type="entry name" value="Cation_Transport_ATPase_IB"/>
</dbReference>
<dbReference type="SUPFAM" id="SSF81660">
    <property type="entry name" value="Metal cation-transporting ATPase, ATP-binding domain N"/>
    <property type="match status" value="1"/>
</dbReference>
<dbReference type="Gene3D" id="3.40.50.1000">
    <property type="entry name" value="HAD superfamily/HAD-like"/>
    <property type="match status" value="1"/>
</dbReference>
<keyword evidence="2" id="KW-1133">Transmembrane helix</keyword>
<comment type="caution">
    <text evidence="3">The sequence shown here is derived from an EMBL/GenBank/DDBJ whole genome shotgun (WGS) entry which is preliminary data.</text>
</comment>
<dbReference type="GO" id="GO:0022857">
    <property type="term" value="F:transmembrane transporter activity"/>
    <property type="evidence" value="ECO:0007669"/>
    <property type="project" value="TreeGrafter"/>
</dbReference>
<evidence type="ECO:0000256" key="2">
    <source>
        <dbReference type="SAM" id="Phobius"/>
    </source>
</evidence>
<dbReference type="GO" id="GO:0000166">
    <property type="term" value="F:nucleotide binding"/>
    <property type="evidence" value="ECO:0007669"/>
    <property type="project" value="InterPro"/>
</dbReference>
<dbReference type="Gene3D" id="3.40.1110.10">
    <property type="entry name" value="Calcium-transporting ATPase, cytoplasmic domain N"/>
    <property type="match status" value="1"/>
</dbReference>
<dbReference type="AlphaFoldDB" id="A0A6C2C2I5"/>
<dbReference type="RefSeq" id="WP_148623861.1">
    <property type="nucleotide sequence ID" value="NZ_SDGZ01000027.1"/>
</dbReference>
<feature type="transmembrane region" description="Helical" evidence="2">
    <location>
        <begin position="174"/>
        <end position="194"/>
    </location>
</feature>
<keyword evidence="4" id="KW-1185">Reference proteome</keyword>
<dbReference type="InterPro" id="IPR023299">
    <property type="entry name" value="ATPase_P-typ_cyto_dom_N"/>
</dbReference>
<dbReference type="PANTHER" id="PTHR48085:SF1">
    <property type="entry name" value="CATION TRANSPORTING ATPASE (E1-E2 FAMILY)"/>
    <property type="match status" value="1"/>
</dbReference>
<evidence type="ECO:0000256" key="1">
    <source>
        <dbReference type="ARBA" id="ARBA00006024"/>
    </source>
</evidence>
<keyword evidence="2" id="KW-0812">Transmembrane</keyword>
<accession>A0A6C2C2I5</accession>
<dbReference type="EMBL" id="SDGZ01000027">
    <property type="protein sequence ID" value="TYC47899.1"/>
    <property type="molecule type" value="Genomic_DNA"/>
</dbReference>
<evidence type="ECO:0000313" key="3">
    <source>
        <dbReference type="EMBL" id="TYC47899.1"/>
    </source>
</evidence>
<evidence type="ECO:0000313" key="4">
    <source>
        <dbReference type="Proteomes" id="UP000371977"/>
    </source>
</evidence>
<feature type="transmembrane region" description="Helical" evidence="2">
    <location>
        <begin position="79"/>
        <end position="99"/>
    </location>
</feature>
<feature type="transmembrane region" description="Helical" evidence="2">
    <location>
        <begin position="486"/>
        <end position="503"/>
    </location>
</feature>
<evidence type="ECO:0008006" key="5">
    <source>
        <dbReference type="Google" id="ProtNLM"/>
    </source>
</evidence>